<evidence type="ECO:0000259" key="1">
    <source>
        <dbReference type="PROSITE" id="PS50404"/>
    </source>
</evidence>
<reference evidence="2 3" key="1">
    <citation type="journal article" date="2000" name="Arch. Microbiol.">
        <title>Rhodobaca bogoriensis gen. nov. and sp. nov., an alkaliphilic purple nonsulfur bacterium from African Rift Valley soda lakes.</title>
        <authorList>
            <person name="Milford A.D."/>
            <person name="Achenbach L.A."/>
            <person name="Jung D.O."/>
            <person name="Madigan M.T."/>
        </authorList>
    </citation>
    <scope>NUCLEOTIDE SEQUENCE [LARGE SCALE GENOMIC DNA]</scope>
    <source>
        <strain evidence="2 3">2376</strain>
    </source>
</reference>
<keyword evidence="2" id="KW-0808">Transferase</keyword>
<dbReference type="InterPro" id="IPR040079">
    <property type="entry name" value="Glutathione_S-Trfase"/>
</dbReference>
<accession>A0A7Z0KZW7</accession>
<dbReference type="SFLD" id="SFLDS00019">
    <property type="entry name" value="Glutathione_Transferase_(cytos"/>
    <property type="match status" value="1"/>
</dbReference>
<dbReference type="InterPro" id="IPR050983">
    <property type="entry name" value="GST_Omega/HSP26"/>
</dbReference>
<dbReference type="Pfam" id="PF13417">
    <property type="entry name" value="GST_N_3"/>
    <property type="match status" value="1"/>
</dbReference>
<dbReference type="CDD" id="cd00570">
    <property type="entry name" value="GST_N_family"/>
    <property type="match status" value="1"/>
</dbReference>
<protein>
    <submittedName>
        <fullName evidence="2">Glutathione S-transferase</fullName>
    </submittedName>
</protein>
<proteinExistence type="predicted"/>
<dbReference type="InterPro" id="IPR004045">
    <property type="entry name" value="Glutathione_S-Trfase_N"/>
</dbReference>
<dbReference type="EMBL" id="JACBXS010000011">
    <property type="protein sequence ID" value="NYS24773.1"/>
    <property type="molecule type" value="Genomic_DNA"/>
</dbReference>
<organism evidence="2 3">
    <name type="scientific">Rhabdonatronobacter sediminivivens</name>
    <dbReference type="NCBI Taxonomy" id="2743469"/>
    <lineage>
        <taxon>Bacteria</taxon>
        <taxon>Pseudomonadati</taxon>
        <taxon>Pseudomonadota</taxon>
        <taxon>Alphaproteobacteria</taxon>
        <taxon>Rhodobacterales</taxon>
        <taxon>Paracoccaceae</taxon>
        <taxon>Rhabdonatronobacter</taxon>
    </lineage>
</organism>
<dbReference type="InterPro" id="IPR036249">
    <property type="entry name" value="Thioredoxin-like_sf"/>
</dbReference>
<dbReference type="PROSITE" id="PS50404">
    <property type="entry name" value="GST_NTER"/>
    <property type="match status" value="1"/>
</dbReference>
<dbReference type="GO" id="GO:0016740">
    <property type="term" value="F:transferase activity"/>
    <property type="evidence" value="ECO:0007669"/>
    <property type="project" value="UniProtKB-KW"/>
</dbReference>
<dbReference type="SUPFAM" id="SSF52833">
    <property type="entry name" value="Thioredoxin-like"/>
    <property type="match status" value="1"/>
</dbReference>
<gene>
    <name evidence="2" type="ORF">HUK65_07180</name>
</gene>
<name>A0A7Z0KZW7_9RHOB</name>
<dbReference type="GO" id="GO:0005737">
    <property type="term" value="C:cytoplasm"/>
    <property type="evidence" value="ECO:0007669"/>
    <property type="project" value="TreeGrafter"/>
</dbReference>
<dbReference type="PANTHER" id="PTHR43968">
    <property type="match status" value="1"/>
</dbReference>
<dbReference type="RefSeq" id="WP_179905477.1">
    <property type="nucleotide sequence ID" value="NZ_JACBXS010000011.1"/>
</dbReference>
<sequence>MAGTEFRVYATPVSVYSCKLRLALALKGLQWREVEPPGGYGSAPYRAIVAQGTVPALVHDGAVLAESDAIIEYLDEIGAGPLLLPGGPQARARARALSRFIDTRLEPAVRALFPFVGSDGAVPEATRATLSGQMDRFAAIVGPGPYLSGQSPGLPDCGFWAVAAVLETLNRALALDLAMRWPTLAGDDLPECADHLRAYRTALAGWAAARGAPT</sequence>
<feature type="domain" description="GST N-terminal" evidence="1">
    <location>
        <begin position="4"/>
        <end position="82"/>
    </location>
</feature>
<evidence type="ECO:0000313" key="3">
    <source>
        <dbReference type="Proteomes" id="UP000529417"/>
    </source>
</evidence>
<evidence type="ECO:0000313" key="2">
    <source>
        <dbReference type="EMBL" id="NYS24773.1"/>
    </source>
</evidence>
<keyword evidence="3" id="KW-1185">Reference proteome</keyword>
<dbReference type="AlphaFoldDB" id="A0A7Z0KZW7"/>
<comment type="caution">
    <text evidence="2">The sequence shown here is derived from an EMBL/GenBank/DDBJ whole genome shotgun (WGS) entry which is preliminary data.</text>
</comment>
<dbReference type="Proteomes" id="UP000529417">
    <property type="component" value="Unassembled WGS sequence"/>
</dbReference>
<dbReference type="Gene3D" id="3.40.30.10">
    <property type="entry name" value="Glutaredoxin"/>
    <property type="match status" value="1"/>
</dbReference>
<dbReference type="PANTHER" id="PTHR43968:SF6">
    <property type="entry name" value="GLUTATHIONE S-TRANSFERASE OMEGA"/>
    <property type="match status" value="1"/>
</dbReference>
<dbReference type="PROSITE" id="PS51257">
    <property type="entry name" value="PROKAR_LIPOPROTEIN"/>
    <property type="match status" value="1"/>
</dbReference>
<dbReference type="InterPro" id="IPR036282">
    <property type="entry name" value="Glutathione-S-Trfase_C_sf"/>
</dbReference>
<dbReference type="Gene3D" id="1.20.1050.10">
    <property type="match status" value="1"/>
</dbReference>
<dbReference type="SUPFAM" id="SSF47616">
    <property type="entry name" value="GST C-terminal domain-like"/>
    <property type="match status" value="1"/>
</dbReference>